<reference evidence="2" key="1">
    <citation type="submission" date="2022-10" db="EMBL/GenBank/DDBJ databases">
        <title>The complete genomes of actinobacterial strains from the NBC collection.</title>
        <authorList>
            <person name="Joergensen T.S."/>
            <person name="Alvarez Arevalo M."/>
            <person name="Sterndorff E.B."/>
            <person name="Faurdal D."/>
            <person name="Vuksanovic O."/>
            <person name="Mourched A.-S."/>
            <person name="Charusanti P."/>
            <person name="Shaw S."/>
            <person name="Blin K."/>
            <person name="Weber T."/>
        </authorList>
    </citation>
    <scope>NUCLEOTIDE SEQUENCE</scope>
    <source>
        <strain evidence="2">NBC_01482</strain>
    </source>
</reference>
<organism evidence="2 3">
    <name type="scientific">Nocardia vinacea</name>
    <dbReference type="NCBI Taxonomy" id="96468"/>
    <lineage>
        <taxon>Bacteria</taxon>
        <taxon>Bacillati</taxon>
        <taxon>Actinomycetota</taxon>
        <taxon>Actinomycetes</taxon>
        <taxon>Mycobacteriales</taxon>
        <taxon>Nocardiaceae</taxon>
        <taxon>Nocardia</taxon>
    </lineage>
</organism>
<evidence type="ECO:0000256" key="1">
    <source>
        <dbReference type="SAM" id="MobiDB-lite"/>
    </source>
</evidence>
<name>A0ABZ1Z5E3_9NOCA</name>
<protein>
    <submittedName>
        <fullName evidence="2">Uncharacterized protein</fullName>
    </submittedName>
</protein>
<evidence type="ECO:0000313" key="2">
    <source>
        <dbReference type="EMBL" id="WUV49266.1"/>
    </source>
</evidence>
<evidence type="ECO:0000313" key="3">
    <source>
        <dbReference type="Proteomes" id="UP001432062"/>
    </source>
</evidence>
<dbReference type="RefSeq" id="WP_327094050.1">
    <property type="nucleotide sequence ID" value="NZ_CP109149.1"/>
</dbReference>
<keyword evidence="3" id="KW-1185">Reference proteome</keyword>
<dbReference type="Proteomes" id="UP001432062">
    <property type="component" value="Chromosome"/>
</dbReference>
<sequence>MFEGIAPGSRSRREDATVPNTAPKSKVTASDCLQVARNNTVRPYVPLQKRPLPAGRPRKWYISHNRRLKAMRLTIALLDSGIYLPSQASNERIRRTAELIDIRPPSDTTCRLVRTLLRYSR</sequence>
<accession>A0ABZ1Z5E3</accession>
<feature type="region of interest" description="Disordered" evidence="1">
    <location>
        <begin position="1"/>
        <end position="31"/>
    </location>
</feature>
<gene>
    <name evidence="2" type="ORF">OG563_14320</name>
</gene>
<dbReference type="EMBL" id="CP109441">
    <property type="protein sequence ID" value="WUV49266.1"/>
    <property type="molecule type" value="Genomic_DNA"/>
</dbReference>
<proteinExistence type="predicted"/>